<dbReference type="EMBL" id="CP036273">
    <property type="protein sequence ID" value="QDU19888.1"/>
    <property type="molecule type" value="Genomic_DNA"/>
</dbReference>
<dbReference type="AlphaFoldDB" id="A0A517XQT7"/>
<protein>
    <submittedName>
        <fullName evidence="2">Phosphotransferase enzyme family protein</fullName>
    </submittedName>
</protein>
<feature type="domain" description="Aminoglycoside phosphotransferase" evidence="1">
    <location>
        <begin position="25"/>
        <end position="244"/>
    </location>
</feature>
<organism evidence="2 3">
    <name type="scientific">Urbifossiella limnaea</name>
    <dbReference type="NCBI Taxonomy" id="2528023"/>
    <lineage>
        <taxon>Bacteria</taxon>
        <taxon>Pseudomonadati</taxon>
        <taxon>Planctomycetota</taxon>
        <taxon>Planctomycetia</taxon>
        <taxon>Gemmatales</taxon>
        <taxon>Gemmataceae</taxon>
        <taxon>Urbifossiella</taxon>
    </lineage>
</organism>
<keyword evidence="3" id="KW-1185">Reference proteome</keyword>
<keyword evidence="2" id="KW-0808">Transferase</keyword>
<gene>
    <name evidence="2" type="ORF">ETAA1_18270</name>
</gene>
<dbReference type="KEGG" id="uli:ETAA1_18270"/>
<dbReference type="OrthoDB" id="574549at2"/>
<reference evidence="2 3" key="1">
    <citation type="submission" date="2019-02" db="EMBL/GenBank/DDBJ databases">
        <title>Deep-cultivation of Planctomycetes and their phenomic and genomic characterization uncovers novel biology.</title>
        <authorList>
            <person name="Wiegand S."/>
            <person name="Jogler M."/>
            <person name="Boedeker C."/>
            <person name="Pinto D."/>
            <person name="Vollmers J."/>
            <person name="Rivas-Marin E."/>
            <person name="Kohn T."/>
            <person name="Peeters S.H."/>
            <person name="Heuer A."/>
            <person name="Rast P."/>
            <person name="Oberbeckmann S."/>
            <person name="Bunk B."/>
            <person name="Jeske O."/>
            <person name="Meyerdierks A."/>
            <person name="Storesund J.E."/>
            <person name="Kallscheuer N."/>
            <person name="Luecker S."/>
            <person name="Lage O.M."/>
            <person name="Pohl T."/>
            <person name="Merkel B.J."/>
            <person name="Hornburger P."/>
            <person name="Mueller R.-W."/>
            <person name="Bruemmer F."/>
            <person name="Labrenz M."/>
            <person name="Spormann A.M."/>
            <person name="Op den Camp H."/>
            <person name="Overmann J."/>
            <person name="Amann R."/>
            <person name="Jetten M.S.M."/>
            <person name="Mascher T."/>
            <person name="Medema M.H."/>
            <person name="Devos D.P."/>
            <person name="Kaster A.-K."/>
            <person name="Ovreas L."/>
            <person name="Rohde M."/>
            <person name="Galperin M.Y."/>
            <person name="Jogler C."/>
        </authorList>
    </citation>
    <scope>NUCLEOTIDE SEQUENCE [LARGE SCALE GENOMIC DNA]</scope>
    <source>
        <strain evidence="2 3">ETA_A1</strain>
    </source>
</reference>
<proteinExistence type="predicted"/>
<dbReference type="Pfam" id="PF01636">
    <property type="entry name" value="APH"/>
    <property type="match status" value="1"/>
</dbReference>
<name>A0A517XQT7_9BACT</name>
<sequence>MGGVDRQAVIALADAAGVGPATAVLPLAGGANNRVYRLDTATGPVLLKSYFRHPADPRDRLGAEWAFLRFAAAADVRWVPQPLAVDPPNGLALYEYVPGEGMHGTTAAERDVDVALAFYRALHAARNRVEAGNLPRASESCFSLDDHFATVARRVERLRSIPINGDTDTSAAAFVNTELVPAWRSVHTSARAQAAASGLYLDRPLDPADRCVSPSDFGFHNCLREPSGRLRFIDFEYAGWDDPAKLVCDFFCQPAVPAPTAAFDRFSSAVGAGFAEPLAFQARAALLLPVYRVKWVCIMLNEFLPVGGSRRAFAGSAAEHDARKAAQLGKARAALAAVVSSPVPLRKVA</sequence>
<dbReference type="RefSeq" id="WP_145236540.1">
    <property type="nucleotide sequence ID" value="NZ_CP036273.1"/>
</dbReference>
<dbReference type="SUPFAM" id="SSF56112">
    <property type="entry name" value="Protein kinase-like (PK-like)"/>
    <property type="match status" value="1"/>
</dbReference>
<evidence type="ECO:0000259" key="1">
    <source>
        <dbReference type="Pfam" id="PF01636"/>
    </source>
</evidence>
<evidence type="ECO:0000313" key="3">
    <source>
        <dbReference type="Proteomes" id="UP000319576"/>
    </source>
</evidence>
<accession>A0A517XQT7</accession>
<dbReference type="InterPro" id="IPR011009">
    <property type="entry name" value="Kinase-like_dom_sf"/>
</dbReference>
<dbReference type="Proteomes" id="UP000319576">
    <property type="component" value="Chromosome"/>
</dbReference>
<dbReference type="GO" id="GO:0016740">
    <property type="term" value="F:transferase activity"/>
    <property type="evidence" value="ECO:0007669"/>
    <property type="project" value="UniProtKB-KW"/>
</dbReference>
<dbReference type="InterPro" id="IPR002575">
    <property type="entry name" value="Aminoglycoside_PTrfase"/>
</dbReference>
<evidence type="ECO:0000313" key="2">
    <source>
        <dbReference type="EMBL" id="QDU19888.1"/>
    </source>
</evidence>